<dbReference type="PANTHER" id="PTHR13848">
    <property type="entry name" value="PROTEIN YIPPEE-LIKE CG15309-RELATED"/>
    <property type="match status" value="1"/>
</dbReference>
<evidence type="ECO:0000256" key="3">
    <source>
        <dbReference type="ARBA" id="ARBA00022833"/>
    </source>
</evidence>
<evidence type="ECO:0000256" key="2">
    <source>
        <dbReference type="ARBA" id="ARBA00022723"/>
    </source>
</evidence>
<dbReference type="AlphaFoldDB" id="A0A4P9ZPP3"/>
<dbReference type="PROSITE" id="PS51792">
    <property type="entry name" value="YIPPEE"/>
    <property type="match status" value="1"/>
</dbReference>
<dbReference type="InterPro" id="IPR039058">
    <property type="entry name" value="Yippee_fam"/>
</dbReference>
<evidence type="ECO:0000259" key="5">
    <source>
        <dbReference type="PROSITE" id="PS51792"/>
    </source>
</evidence>
<dbReference type="InterPro" id="IPR004910">
    <property type="entry name" value="Yippee/Mis18/Cereblon"/>
</dbReference>
<evidence type="ECO:0000256" key="4">
    <source>
        <dbReference type="RuleBase" id="RU110713"/>
    </source>
</evidence>
<gene>
    <name evidence="6" type="ORF">BJ085DRAFT_15172</name>
</gene>
<dbReference type="OrthoDB" id="6407410at2759"/>
<keyword evidence="7" id="KW-1185">Reference proteome</keyword>
<proteinExistence type="inferred from homology"/>
<reference evidence="7" key="1">
    <citation type="journal article" date="2018" name="Nat. Microbiol.">
        <title>Leveraging single-cell genomics to expand the fungal tree of life.</title>
        <authorList>
            <person name="Ahrendt S.R."/>
            <person name="Quandt C.A."/>
            <person name="Ciobanu D."/>
            <person name="Clum A."/>
            <person name="Salamov A."/>
            <person name="Andreopoulos B."/>
            <person name="Cheng J.F."/>
            <person name="Woyke T."/>
            <person name="Pelin A."/>
            <person name="Henrissat B."/>
            <person name="Reynolds N.K."/>
            <person name="Benny G.L."/>
            <person name="Smith M.E."/>
            <person name="James T.Y."/>
            <person name="Grigoriev I.V."/>
        </authorList>
    </citation>
    <scope>NUCLEOTIDE SEQUENCE [LARGE SCALE GENOMIC DNA]</scope>
    <source>
        <strain evidence="7">RSA 468</strain>
    </source>
</reference>
<protein>
    <recommendedName>
        <fullName evidence="4">Protein yippee-like</fullName>
    </recommendedName>
</protein>
<keyword evidence="2" id="KW-0479">Metal-binding</keyword>
<dbReference type="EMBL" id="ML002878">
    <property type="protein sequence ID" value="RKP35404.1"/>
    <property type="molecule type" value="Genomic_DNA"/>
</dbReference>
<organism evidence="6 7">
    <name type="scientific">Dimargaris cristalligena</name>
    <dbReference type="NCBI Taxonomy" id="215637"/>
    <lineage>
        <taxon>Eukaryota</taxon>
        <taxon>Fungi</taxon>
        <taxon>Fungi incertae sedis</taxon>
        <taxon>Zoopagomycota</taxon>
        <taxon>Kickxellomycotina</taxon>
        <taxon>Dimargaritomycetes</taxon>
        <taxon>Dimargaritales</taxon>
        <taxon>Dimargaritaceae</taxon>
        <taxon>Dimargaris</taxon>
    </lineage>
</organism>
<evidence type="ECO:0000313" key="6">
    <source>
        <dbReference type="EMBL" id="RKP35404.1"/>
    </source>
</evidence>
<sequence length="111" mass="12812">MGMKHKVYMDPKAVYSCSHCETHFTVQSELVSKNFTGRHGAAYLFHTVANVYDGKPCERTMLTGDHIVCDLYCMGCMHIVGWKYIKAFTKTEKYKENKSILEISILNRPRK</sequence>
<keyword evidence="3" id="KW-0862">Zinc</keyword>
<dbReference type="Pfam" id="PF03226">
    <property type="entry name" value="Yippee-Mis18"/>
    <property type="match status" value="1"/>
</dbReference>
<dbReference type="InterPro" id="IPR034751">
    <property type="entry name" value="Yippee"/>
</dbReference>
<dbReference type="STRING" id="215637.A0A4P9ZPP3"/>
<comment type="similarity">
    <text evidence="1 4">Belongs to the yippee family.</text>
</comment>
<feature type="domain" description="Yippee" evidence="5">
    <location>
        <begin position="13"/>
        <end position="110"/>
    </location>
</feature>
<accession>A0A4P9ZPP3</accession>
<name>A0A4P9ZPP3_9FUNG</name>
<evidence type="ECO:0000256" key="1">
    <source>
        <dbReference type="ARBA" id="ARBA00005613"/>
    </source>
</evidence>
<dbReference type="Proteomes" id="UP000268162">
    <property type="component" value="Unassembled WGS sequence"/>
</dbReference>
<dbReference type="GO" id="GO:0046872">
    <property type="term" value="F:metal ion binding"/>
    <property type="evidence" value="ECO:0007669"/>
    <property type="project" value="UniProtKB-KW"/>
</dbReference>
<evidence type="ECO:0000313" key="7">
    <source>
        <dbReference type="Proteomes" id="UP000268162"/>
    </source>
</evidence>